<protein>
    <submittedName>
        <fullName evidence="9">Recombinase</fullName>
    </submittedName>
</protein>
<sequence length="171" mass="19799">MFTPVVSATDTEKAQFVDFVNNWSSEKMAGVTNMDEVFAMIQKEAPAIYAKAQQFREEHNSRKAKLNSAAKEWFQKNLFSIAFFTNLSRFYLEHIRFQWEKKYFEAIGSGDYKVVMKKMVQLGAQLFSEFKALPEDVVQNIKNAFPDQAWEECERSEVKPITGAPEKKTDN</sequence>
<comment type="similarity">
    <text evidence="2">Belongs to the fatty-acid and retinol-binding protein (FARBP) family.</text>
</comment>
<proteinExistence type="inferred from homology"/>
<evidence type="ECO:0000256" key="3">
    <source>
        <dbReference type="ARBA" id="ARBA00022525"/>
    </source>
</evidence>
<evidence type="ECO:0000256" key="1">
    <source>
        <dbReference type="ARBA" id="ARBA00004613"/>
    </source>
</evidence>
<gene>
    <name evidence="7" type="ORF">NBR_LOCUS20783</name>
</gene>
<dbReference type="Gene3D" id="1.20.120.1100">
    <property type="match status" value="1"/>
</dbReference>
<evidence type="ECO:0000256" key="5">
    <source>
        <dbReference type="ARBA" id="ARBA00023054"/>
    </source>
</evidence>
<dbReference type="WBParaSite" id="NBR_0002078201-mRNA-1">
    <property type="protein sequence ID" value="NBR_0002078201-mRNA-1"/>
    <property type="gene ID" value="NBR_0002078201"/>
</dbReference>
<keyword evidence="8" id="KW-1185">Reference proteome</keyword>
<comment type="subcellular location">
    <subcellularLocation>
        <location evidence="1">Secreted</location>
    </subcellularLocation>
</comment>
<evidence type="ECO:0000313" key="7">
    <source>
        <dbReference type="EMBL" id="VDL84521.1"/>
    </source>
</evidence>
<evidence type="ECO:0000313" key="8">
    <source>
        <dbReference type="Proteomes" id="UP000271162"/>
    </source>
</evidence>
<evidence type="ECO:0000256" key="6">
    <source>
        <dbReference type="ARBA" id="ARBA00023121"/>
    </source>
</evidence>
<dbReference type="GO" id="GO:0005576">
    <property type="term" value="C:extracellular region"/>
    <property type="evidence" value="ECO:0007669"/>
    <property type="project" value="UniProtKB-SubCell"/>
</dbReference>
<dbReference type="EMBL" id="UYSL01025512">
    <property type="protein sequence ID" value="VDL84521.1"/>
    <property type="molecule type" value="Genomic_DNA"/>
</dbReference>
<evidence type="ECO:0000256" key="4">
    <source>
        <dbReference type="ARBA" id="ARBA00022729"/>
    </source>
</evidence>
<evidence type="ECO:0000256" key="2">
    <source>
        <dbReference type="ARBA" id="ARBA00006648"/>
    </source>
</evidence>
<dbReference type="AlphaFoldDB" id="A0A0N4YU60"/>
<name>A0A0N4YU60_NIPBR</name>
<keyword evidence="5" id="KW-0175">Coiled coil</keyword>
<keyword evidence="3" id="KW-0964">Secreted</keyword>
<accession>A0A0N4YU60</accession>
<reference evidence="7 8" key="2">
    <citation type="submission" date="2018-11" db="EMBL/GenBank/DDBJ databases">
        <authorList>
            <consortium name="Pathogen Informatics"/>
        </authorList>
    </citation>
    <scope>NUCLEOTIDE SEQUENCE [LARGE SCALE GENOMIC DNA]</scope>
</reference>
<dbReference type="Proteomes" id="UP000271162">
    <property type="component" value="Unassembled WGS sequence"/>
</dbReference>
<keyword evidence="6" id="KW-0446">Lipid-binding</keyword>
<dbReference type="Pfam" id="PF05823">
    <property type="entry name" value="Gp-FAR-1"/>
    <property type="match status" value="1"/>
</dbReference>
<keyword evidence="4" id="KW-0732">Signal</keyword>
<dbReference type="InterPro" id="IPR008632">
    <property type="entry name" value="Gp-FAR-1"/>
</dbReference>
<dbReference type="GO" id="GO:0008289">
    <property type="term" value="F:lipid binding"/>
    <property type="evidence" value="ECO:0007669"/>
    <property type="project" value="UniProtKB-KW"/>
</dbReference>
<organism evidence="9">
    <name type="scientific">Nippostrongylus brasiliensis</name>
    <name type="common">Rat hookworm</name>
    <dbReference type="NCBI Taxonomy" id="27835"/>
    <lineage>
        <taxon>Eukaryota</taxon>
        <taxon>Metazoa</taxon>
        <taxon>Ecdysozoa</taxon>
        <taxon>Nematoda</taxon>
        <taxon>Chromadorea</taxon>
        <taxon>Rhabditida</taxon>
        <taxon>Rhabditina</taxon>
        <taxon>Rhabditomorpha</taxon>
        <taxon>Strongyloidea</taxon>
        <taxon>Heligmosomidae</taxon>
        <taxon>Nippostrongylus</taxon>
    </lineage>
</organism>
<evidence type="ECO:0000313" key="9">
    <source>
        <dbReference type="WBParaSite" id="NBR_0002078201-mRNA-1"/>
    </source>
</evidence>
<reference evidence="9" key="1">
    <citation type="submission" date="2017-02" db="UniProtKB">
        <authorList>
            <consortium name="WormBaseParasite"/>
        </authorList>
    </citation>
    <scope>IDENTIFICATION</scope>
</reference>